<reference evidence="2" key="2">
    <citation type="submission" date="2020-12" db="EMBL/GenBank/DDBJ databases">
        <authorList>
            <person name="Kanost M."/>
        </authorList>
    </citation>
    <scope>NUCLEOTIDE SEQUENCE</scope>
</reference>
<feature type="region of interest" description="Disordered" evidence="1">
    <location>
        <begin position="182"/>
        <end position="204"/>
    </location>
</feature>
<accession>A0A921YJF9</accession>
<reference evidence="2" key="1">
    <citation type="journal article" date="2016" name="Insect Biochem. Mol. Biol.">
        <title>Multifaceted biological insights from a draft genome sequence of the tobacco hornworm moth, Manduca sexta.</title>
        <authorList>
            <person name="Kanost M.R."/>
            <person name="Arrese E.L."/>
            <person name="Cao X."/>
            <person name="Chen Y.R."/>
            <person name="Chellapilla S."/>
            <person name="Goldsmith M.R."/>
            <person name="Grosse-Wilde E."/>
            <person name="Heckel D.G."/>
            <person name="Herndon N."/>
            <person name="Jiang H."/>
            <person name="Papanicolaou A."/>
            <person name="Qu J."/>
            <person name="Soulages J.L."/>
            <person name="Vogel H."/>
            <person name="Walters J."/>
            <person name="Waterhouse R.M."/>
            <person name="Ahn S.J."/>
            <person name="Almeida F.C."/>
            <person name="An C."/>
            <person name="Aqrawi P."/>
            <person name="Bretschneider A."/>
            <person name="Bryant W.B."/>
            <person name="Bucks S."/>
            <person name="Chao H."/>
            <person name="Chevignon G."/>
            <person name="Christen J.M."/>
            <person name="Clarke D.F."/>
            <person name="Dittmer N.T."/>
            <person name="Ferguson L.C.F."/>
            <person name="Garavelou S."/>
            <person name="Gordon K.H.J."/>
            <person name="Gunaratna R.T."/>
            <person name="Han Y."/>
            <person name="Hauser F."/>
            <person name="He Y."/>
            <person name="Heidel-Fischer H."/>
            <person name="Hirsh A."/>
            <person name="Hu Y."/>
            <person name="Jiang H."/>
            <person name="Kalra D."/>
            <person name="Klinner C."/>
            <person name="Konig C."/>
            <person name="Kovar C."/>
            <person name="Kroll A.R."/>
            <person name="Kuwar S.S."/>
            <person name="Lee S.L."/>
            <person name="Lehman R."/>
            <person name="Li K."/>
            <person name="Li Z."/>
            <person name="Liang H."/>
            <person name="Lovelace S."/>
            <person name="Lu Z."/>
            <person name="Mansfield J.H."/>
            <person name="McCulloch K.J."/>
            <person name="Mathew T."/>
            <person name="Morton B."/>
            <person name="Muzny D.M."/>
            <person name="Neunemann D."/>
            <person name="Ongeri F."/>
            <person name="Pauchet Y."/>
            <person name="Pu L.L."/>
            <person name="Pyrousis I."/>
            <person name="Rao X.J."/>
            <person name="Redding A."/>
            <person name="Roesel C."/>
            <person name="Sanchez-Gracia A."/>
            <person name="Schaack S."/>
            <person name="Shukla A."/>
            <person name="Tetreau G."/>
            <person name="Wang Y."/>
            <person name="Xiong G.H."/>
            <person name="Traut W."/>
            <person name="Walsh T.K."/>
            <person name="Worley K.C."/>
            <person name="Wu D."/>
            <person name="Wu W."/>
            <person name="Wu Y.Q."/>
            <person name="Zhang X."/>
            <person name="Zou Z."/>
            <person name="Zucker H."/>
            <person name="Briscoe A.D."/>
            <person name="Burmester T."/>
            <person name="Clem R.J."/>
            <person name="Feyereisen R."/>
            <person name="Grimmelikhuijzen C.J.P."/>
            <person name="Hamodrakas S.J."/>
            <person name="Hansson B.S."/>
            <person name="Huguet E."/>
            <person name="Jermiin L.S."/>
            <person name="Lan Q."/>
            <person name="Lehman H.K."/>
            <person name="Lorenzen M."/>
            <person name="Merzendorfer H."/>
            <person name="Michalopoulos I."/>
            <person name="Morton D.B."/>
            <person name="Muthukrishnan S."/>
            <person name="Oakeshott J.G."/>
            <person name="Palmer W."/>
            <person name="Park Y."/>
            <person name="Passarelli A.L."/>
            <person name="Rozas J."/>
            <person name="Schwartz L.M."/>
            <person name="Smith W."/>
            <person name="Southgate A."/>
            <person name="Vilcinskas A."/>
            <person name="Vogt R."/>
            <person name="Wang P."/>
            <person name="Werren J."/>
            <person name="Yu X.Q."/>
            <person name="Zhou J.J."/>
            <person name="Brown S.J."/>
            <person name="Scherer S.E."/>
            <person name="Richards S."/>
            <person name="Blissard G.W."/>
        </authorList>
    </citation>
    <scope>NUCLEOTIDE SEQUENCE</scope>
</reference>
<proteinExistence type="predicted"/>
<protein>
    <submittedName>
        <fullName evidence="2">Uncharacterized protein</fullName>
    </submittedName>
</protein>
<gene>
    <name evidence="2" type="ORF">O3G_MSEX001205</name>
</gene>
<evidence type="ECO:0000313" key="2">
    <source>
        <dbReference type="EMBL" id="KAG6440294.1"/>
    </source>
</evidence>
<evidence type="ECO:0000313" key="3">
    <source>
        <dbReference type="Proteomes" id="UP000791440"/>
    </source>
</evidence>
<comment type="caution">
    <text evidence="2">The sequence shown here is derived from an EMBL/GenBank/DDBJ whole genome shotgun (WGS) entry which is preliminary data.</text>
</comment>
<dbReference type="EMBL" id="JH668279">
    <property type="protein sequence ID" value="KAG6440294.1"/>
    <property type="molecule type" value="Genomic_DNA"/>
</dbReference>
<evidence type="ECO:0000256" key="1">
    <source>
        <dbReference type="SAM" id="MobiDB-lite"/>
    </source>
</evidence>
<keyword evidence="3" id="KW-1185">Reference proteome</keyword>
<name>A0A921YJF9_MANSE</name>
<organism evidence="2 3">
    <name type="scientific">Manduca sexta</name>
    <name type="common">Tobacco hawkmoth</name>
    <name type="synonym">Tobacco hornworm</name>
    <dbReference type="NCBI Taxonomy" id="7130"/>
    <lineage>
        <taxon>Eukaryota</taxon>
        <taxon>Metazoa</taxon>
        <taxon>Ecdysozoa</taxon>
        <taxon>Arthropoda</taxon>
        <taxon>Hexapoda</taxon>
        <taxon>Insecta</taxon>
        <taxon>Pterygota</taxon>
        <taxon>Neoptera</taxon>
        <taxon>Endopterygota</taxon>
        <taxon>Lepidoptera</taxon>
        <taxon>Glossata</taxon>
        <taxon>Ditrysia</taxon>
        <taxon>Bombycoidea</taxon>
        <taxon>Sphingidae</taxon>
        <taxon>Sphinginae</taxon>
        <taxon>Sphingini</taxon>
        <taxon>Manduca</taxon>
    </lineage>
</organism>
<dbReference type="AlphaFoldDB" id="A0A921YJF9"/>
<sequence>MEHAQLQSSDGTQVITINGQQLQVVQMNNSPHMIQGPNGQQIMVHTIPSTAPTIQVATPNGQQLQQLQVLPISGIQGASNNIQPMQLVQTPDGQTFLYQPAANTQPTIDQHQILHQPAAEEFVCLFSFTVKANDKFTKNTHMILENMMNDFRNMKEEHLTEEQKAMEDIKPDTVSITIIQDDEPQEPQQTQWRRLAPHQPIQSA</sequence>
<dbReference type="Proteomes" id="UP000791440">
    <property type="component" value="Unassembled WGS sequence"/>
</dbReference>